<sequence>MPLPLIPVLLWGGAALLAATGIKKGVDASNDFDKAKRIGENAEEDHKKTTRKLDKDREKTQTDLEALGALKVKVLTTQIKYLVDALKKGRGRIDGFEQKITPDQLREYERHVKGSLEIQNGLASGAAGGALAAMGAYGTVGAFATASTGAAISGLSGVAATNATLAWLGGGALSAGGFGMAGGMVALGGIVLGPALAIGGFMMASKAEEAVTKARSYEAEVEVAVAEIKKVCVGLKAIRSNAAEQYNTIERLVDAFEKVKVPDDADKTAFHRMYIIGKSLKEVLDVKIMGEDGQAISGLKVQYSGYMEVAGMDVNQ</sequence>
<dbReference type="AlphaFoldDB" id="A0A4R6DGZ9"/>
<name>A0A4R6DGZ9_9RHOO</name>
<gene>
    <name evidence="2" type="ORF">C7389_1412</name>
</gene>
<organism evidence="2 3">
    <name type="scientific">Azoarcus indigens</name>
    <dbReference type="NCBI Taxonomy" id="29545"/>
    <lineage>
        <taxon>Bacteria</taxon>
        <taxon>Pseudomonadati</taxon>
        <taxon>Pseudomonadota</taxon>
        <taxon>Betaproteobacteria</taxon>
        <taxon>Rhodocyclales</taxon>
        <taxon>Zoogloeaceae</taxon>
        <taxon>Azoarcus</taxon>
    </lineage>
</organism>
<evidence type="ECO:0000313" key="3">
    <source>
        <dbReference type="Proteomes" id="UP000295129"/>
    </source>
</evidence>
<accession>A0A4R6DGZ9</accession>
<comment type="caution">
    <text evidence="2">The sequence shown here is derived from an EMBL/GenBank/DDBJ whole genome shotgun (WGS) entry which is preliminary data.</text>
</comment>
<dbReference type="RefSeq" id="WP_133595224.1">
    <property type="nucleotide sequence ID" value="NZ_SNVV01000041.1"/>
</dbReference>
<dbReference type="Proteomes" id="UP000295129">
    <property type="component" value="Unassembled WGS sequence"/>
</dbReference>
<feature type="region of interest" description="Disordered" evidence="1">
    <location>
        <begin position="38"/>
        <end position="58"/>
    </location>
</feature>
<evidence type="ECO:0000313" key="2">
    <source>
        <dbReference type="EMBL" id="TDN43318.1"/>
    </source>
</evidence>
<dbReference type="EMBL" id="SNVV01000041">
    <property type="protein sequence ID" value="TDN43318.1"/>
    <property type="molecule type" value="Genomic_DNA"/>
</dbReference>
<keyword evidence="3" id="KW-1185">Reference proteome</keyword>
<protein>
    <submittedName>
        <fullName evidence="2">Uncharacterized protein</fullName>
    </submittedName>
</protein>
<evidence type="ECO:0000256" key="1">
    <source>
        <dbReference type="SAM" id="MobiDB-lite"/>
    </source>
</evidence>
<dbReference type="OrthoDB" id="6713069at2"/>
<proteinExistence type="predicted"/>
<reference evidence="2 3" key="1">
    <citation type="submission" date="2019-03" db="EMBL/GenBank/DDBJ databases">
        <title>Genomic Encyclopedia of Type Strains, Phase IV (KMG-IV): sequencing the most valuable type-strain genomes for metagenomic binning, comparative biology and taxonomic classification.</title>
        <authorList>
            <person name="Goeker M."/>
        </authorList>
    </citation>
    <scope>NUCLEOTIDE SEQUENCE [LARGE SCALE GENOMIC DNA]</scope>
    <source>
        <strain evidence="2 3">DSM 12121</strain>
    </source>
</reference>